<dbReference type="GO" id="GO:0031623">
    <property type="term" value="P:receptor internalization"/>
    <property type="evidence" value="ECO:0007669"/>
    <property type="project" value="TreeGrafter"/>
</dbReference>
<dbReference type="PANTHER" id="PTHR11566">
    <property type="entry name" value="DYNAMIN"/>
    <property type="match status" value="1"/>
</dbReference>
<dbReference type="Gene3D" id="1.20.120.1240">
    <property type="entry name" value="Dynamin, middle domain"/>
    <property type="match status" value="1"/>
</dbReference>
<name>A0A443HYF0_BYSSP</name>
<accession>A0A443HYF0</accession>
<evidence type="ECO:0000256" key="3">
    <source>
        <dbReference type="SAM" id="MobiDB-lite"/>
    </source>
</evidence>
<dbReference type="Pfam" id="PF00350">
    <property type="entry name" value="Dynamin_N"/>
    <property type="match status" value="1"/>
</dbReference>
<dbReference type="GO" id="GO:0008017">
    <property type="term" value="F:microtubule binding"/>
    <property type="evidence" value="ECO:0007669"/>
    <property type="project" value="TreeGrafter"/>
</dbReference>
<dbReference type="AlphaFoldDB" id="A0A443HYF0"/>
<dbReference type="InterPro" id="IPR045063">
    <property type="entry name" value="Dynamin_N"/>
</dbReference>
<dbReference type="SMART" id="SM00053">
    <property type="entry name" value="DYNc"/>
    <property type="match status" value="1"/>
</dbReference>
<dbReference type="Pfam" id="PF01031">
    <property type="entry name" value="Dynamin_M"/>
    <property type="match status" value="1"/>
</dbReference>
<dbReference type="RefSeq" id="XP_028486419.1">
    <property type="nucleotide sequence ID" value="XM_028626118.1"/>
</dbReference>
<dbReference type="InterPro" id="IPR027417">
    <property type="entry name" value="P-loop_NTPase"/>
</dbReference>
<dbReference type="STRING" id="264951.A0A443HYF0"/>
<evidence type="ECO:0000313" key="6">
    <source>
        <dbReference type="EMBL" id="RWQ96774.1"/>
    </source>
</evidence>
<dbReference type="VEuPathDB" id="FungiDB:C8Q69DRAFT_204742"/>
<dbReference type="SUPFAM" id="SSF52540">
    <property type="entry name" value="P-loop containing nucleoside triphosphate hydrolases"/>
    <property type="match status" value="1"/>
</dbReference>
<keyword evidence="1" id="KW-0547">Nucleotide-binding</keyword>
<dbReference type="InterPro" id="IPR022812">
    <property type="entry name" value="Dynamin"/>
</dbReference>
<feature type="region of interest" description="Disordered" evidence="3">
    <location>
        <begin position="1"/>
        <end position="36"/>
    </location>
</feature>
<keyword evidence="2" id="KW-0342">GTP-binding</keyword>
<dbReference type="InterPro" id="IPR000375">
    <property type="entry name" value="Dynamin_stalk"/>
</dbReference>
<evidence type="ECO:0000259" key="4">
    <source>
        <dbReference type="PROSITE" id="PS51388"/>
    </source>
</evidence>
<dbReference type="InterPro" id="IPR030381">
    <property type="entry name" value="G_DYNAMIN_dom"/>
</dbReference>
<reference evidence="6 7" key="1">
    <citation type="journal article" date="2018" name="Front. Microbiol.">
        <title>Genomic and genetic insights into a cosmopolitan fungus, Paecilomyces variotii (Eurotiales).</title>
        <authorList>
            <person name="Urquhart A.S."/>
            <person name="Mondo S.J."/>
            <person name="Makela M.R."/>
            <person name="Hane J.K."/>
            <person name="Wiebenga A."/>
            <person name="He G."/>
            <person name="Mihaltcheva S."/>
            <person name="Pangilinan J."/>
            <person name="Lipzen A."/>
            <person name="Barry K."/>
            <person name="de Vries R.P."/>
            <person name="Grigoriev I.V."/>
            <person name="Idnurm A."/>
        </authorList>
    </citation>
    <scope>NUCLEOTIDE SEQUENCE [LARGE SCALE GENOMIC DNA]</scope>
    <source>
        <strain evidence="6 7">CBS 101075</strain>
    </source>
</reference>
<dbReference type="GO" id="GO:0005525">
    <property type="term" value="F:GTP binding"/>
    <property type="evidence" value="ECO:0007669"/>
    <property type="project" value="InterPro"/>
</dbReference>
<dbReference type="InterPro" id="IPR003130">
    <property type="entry name" value="GED"/>
</dbReference>
<dbReference type="InterPro" id="IPR001401">
    <property type="entry name" value="Dynamin_GTPase"/>
</dbReference>
<feature type="region of interest" description="Disordered" evidence="3">
    <location>
        <begin position="493"/>
        <end position="522"/>
    </location>
</feature>
<dbReference type="GO" id="GO:0005874">
    <property type="term" value="C:microtubule"/>
    <property type="evidence" value="ECO:0007669"/>
    <property type="project" value="TreeGrafter"/>
</dbReference>
<sequence>MSPAESPGTPGVKLSPSFTMPNTWSSSETTATQRNGADVTDSIALISQDMRPLVQKIQDLRHLGIEDNKIALPKICVVGDQSTGKSSLIEGMSEIKVPRSAGTCTRCPMEINLSESEPDKLWQCRVILSRKYAYTPSGKYMNVPTRSLGPWTEKIQEDEVFHVLSDKSLLQRAIKLAQLAILNPGRPSSDFQPEGDLDDGTGSEVKFSPNLVRLDISAPGFPNLSFYDLPGVINQAEFDEESYLVTLVENLVKEYISQDNCIVLLTLPMTDDAMNSSAARIVRHIPGAKSRTLGVLTKPDRVQSGESLDQWMEILEGKKFELGHGYYVVRNNPDASVEHSQARDEEALFFNNHPWSTVLAPYSERFGVRRLQTALSGLLLEQIQGCLPQVIQQIDEKAERIDAELEMLPDPPSENLPYVLCGKLNLLKERIRHHIDGGSSNYPMQKIWGQLAQDFKEAITVTRPAATLISENESFKTQPSFEDDSECEMVSIRASVNPQGKRKTPGGSRPVDNRGNPRAKTTNYTTSHFEYFSGPAKNFTWEEIREINRDSYPTGIPGQTDPKAIEMMNRISVQHWDKPMNVFLVVSHKLVRDTLMEQVKHVFAQYQQTALPKVLERIILIYLNGLKEEHLRHAQEIYNIERHKPFTMATSALTQATKEVLEYFVARRREARARLYLRLFHGNAVDDQKRNVEIRKLISNESEMGPDEFAQEVKMMASVRGYYDIASSRFVDSICQSVHTKLFFKCREELVSVIENELSIFDGNAMERCMELMAEDPVHQRRRQYLVREREKLTKAQEWLASAKKEGGDADLFGRSVSIGYDRIIKTDSHA</sequence>
<dbReference type="EMBL" id="RCNU01000003">
    <property type="protein sequence ID" value="RWQ96774.1"/>
    <property type="molecule type" value="Genomic_DNA"/>
</dbReference>
<proteinExistence type="predicted"/>
<evidence type="ECO:0000256" key="2">
    <source>
        <dbReference type="ARBA" id="ARBA00023134"/>
    </source>
</evidence>
<dbReference type="Proteomes" id="UP000283841">
    <property type="component" value="Unassembled WGS sequence"/>
</dbReference>
<gene>
    <name evidence="6" type="ORF">C8Q69DRAFT_204742</name>
</gene>
<evidence type="ECO:0000313" key="7">
    <source>
        <dbReference type="Proteomes" id="UP000283841"/>
    </source>
</evidence>
<dbReference type="GO" id="GO:0003924">
    <property type="term" value="F:GTPase activity"/>
    <property type="evidence" value="ECO:0007669"/>
    <property type="project" value="InterPro"/>
</dbReference>
<dbReference type="CDD" id="cd08771">
    <property type="entry name" value="DLP_1"/>
    <property type="match status" value="1"/>
</dbReference>
<dbReference type="GeneID" id="39595395"/>
<dbReference type="GO" id="GO:0005737">
    <property type="term" value="C:cytoplasm"/>
    <property type="evidence" value="ECO:0007669"/>
    <property type="project" value="TreeGrafter"/>
</dbReference>
<organism evidence="6 7">
    <name type="scientific">Byssochlamys spectabilis</name>
    <name type="common">Paecilomyces variotii</name>
    <dbReference type="NCBI Taxonomy" id="264951"/>
    <lineage>
        <taxon>Eukaryota</taxon>
        <taxon>Fungi</taxon>
        <taxon>Dikarya</taxon>
        <taxon>Ascomycota</taxon>
        <taxon>Pezizomycotina</taxon>
        <taxon>Eurotiomycetes</taxon>
        <taxon>Eurotiomycetidae</taxon>
        <taxon>Eurotiales</taxon>
        <taxon>Thermoascaceae</taxon>
        <taxon>Paecilomyces</taxon>
    </lineage>
</organism>
<dbReference type="PROSITE" id="PS51388">
    <property type="entry name" value="GED"/>
    <property type="match status" value="1"/>
</dbReference>
<dbReference type="GO" id="GO:0005886">
    <property type="term" value="C:plasma membrane"/>
    <property type="evidence" value="ECO:0007669"/>
    <property type="project" value="TreeGrafter"/>
</dbReference>
<comment type="caution">
    <text evidence="6">The sequence shown here is derived from an EMBL/GenBank/DDBJ whole genome shotgun (WGS) entry which is preliminary data.</text>
</comment>
<dbReference type="PROSITE" id="PS51718">
    <property type="entry name" value="G_DYNAMIN_2"/>
    <property type="match status" value="1"/>
</dbReference>
<feature type="compositionally biased region" description="Polar residues" evidence="3">
    <location>
        <begin position="16"/>
        <end position="35"/>
    </location>
</feature>
<evidence type="ECO:0000259" key="5">
    <source>
        <dbReference type="PROSITE" id="PS51718"/>
    </source>
</evidence>
<evidence type="ECO:0000256" key="1">
    <source>
        <dbReference type="ARBA" id="ARBA00022741"/>
    </source>
</evidence>
<dbReference type="InterPro" id="IPR020850">
    <property type="entry name" value="GED_dom"/>
</dbReference>
<dbReference type="Gene3D" id="3.40.50.300">
    <property type="entry name" value="P-loop containing nucleotide triphosphate hydrolases"/>
    <property type="match status" value="1"/>
</dbReference>
<dbReference type="PRINTS" id="PR00195">
    <property type="entry name" value="DYNAMIN"/>
</dbReference>
<keyword evidence="7" id="KW-1185">Reference proteome</keyword>
<protein>
    <submittedName>
        <fullName evidence="6">Dynamin family protein</fullName>
    </submittedName>
</protein>
<dbReference type="FunFam" id="3.40.50.300:FF:001977">
    <property type="entry name" value="Dynamin GTPase, putative"/>
    <property type="match status" value="1"/>
</dbReference>
<dbReference type="PANTHER" id="PTHR11566:SF131">
    <property type="entry name" value="GTPASE, PUTATIVE (AFU_ORTHOLOGUE AFUA_6G07630)-RELATED"/>
    <property type="match status" value="1"/>
</dbReference>
<feature type="domain" description="GED" evidence="4">
    <location>
        <begin position="712"/>
        <end position="808"/>
    </location>
</feature>
<feature type="domain" description="Dynamin-type G" evidence="5">
    <location>
        <begin position="69"/>
        <end position="388"/>
    </location>
</feature>
<dbReference type="Pfam" id="PF02212">
    <property type="entry name" value="GED"/>
    <property type="match status" value="1"/>
</dbReference>